<dbReference type="InterPro" id="IPR051428">
    <property type="entry name" value="Sphingo_Act-Surfact_Prot"/>
</dbReference>
<evidence type="ECO:0000313" key="14">
    <source>
        <dbReference type="EMBL" id="WOK93684.1"/>
    </source>
</evidence>
<dbReference type="GO" id="GO:0005576">
    <property type="term" value="C:extracellular region"/>
    <property type="evidence" value="ECO:0007669"/>
    <property type="project" value="UniProtKB-SubCell"/>
</dbReference>
<reference evidence="14 15" key="1">
    <citation type="submission" date="2023-10" db="EMBL/GenBank/DDBJ databases">
        <title>Chromosome-scale genome assembly provides insights into flower coloration mechanisms of Canna indica.</title>
        <authorList>
            <person name="Li C."/>
        </authorList>
    </citation>
    <scope>NUCLEOTIDE SEQUENCE [LARGE SCALE GENOMIC DNA]</scope>
    <source>
        <tissue evidence="14">Flower</tissue>
    </source>
</reference>
<dbReference type="GO" id="GO:0004190">
    <property type="term" value="F:aspartic-type endopeptidase activity"/>
    <property type="evidence" value="ECO:0007669"/>
    <property type="project" value="UniProtKB-KW"/>
</dbReference>
<keyword evidence="5" id="KW-0645">Protease</keyword>
<dbReference type="PANTHER" id="PTHR11480:SF3">
    <property type="entry name" value="BCDNA.GH08312"/>
    <property type="match status" value="1"/>
</dbReference>
<dbReference type="AlphaFoldDB" id="A0AAQ3Q299"/>
<keyword evidence="6" id="KW-0865">Zymogen</keyword>
<evidence type="ECO:0000256" key="4">
    <source>
        <dbReference type="ARBA" id="ARBA00022737"/>
    </source>
</evidence>
<dbReference type="InterPro" id="IPR008139">
    <property type="entry name" value="SaposinB_dom"/>
</dbReference>
<evidence type="ECO:0000259" key="13">
    <source>
        <dbReference type="PROSITE" id="PS50015"/>
    </source>
</evidence>
<evidence type="ECO:0000256" key="8">
    <source>
        <dbReference type="ARBA" id="ARBA00023180"/>
    </source>
</evidence>
<feature type="signal peptide" evidence="12">
    <location>
        <begin position="1"/>
        <end position="28"/>
    </location>
</feature>
<accession>A0AAQ3Q299</accession>
<dbReference type="Pfam" id="PF05184">
    <property type="entry name" value="SapB_1"/>
    <property type="match status" value="2"/>
</dbReference>
<keyword evidence="4" id="KW-0677">Repeat</keyword>
<keyword evidence="7" id="KW-1015">Disulfide bond</keyword>
<dbReference type="SMART" id="SM00741">
    <property type="entry name" value="SapB"/>
    <property type="match status" value="2"/>
</dbReference>
<keyword evidence="8" id="KW-0325">Glycoprotein</keyword>
<dbReference type="PANTHER" id="PTHR11480">
    <property type="entry name" value="SAPOSIN-RELATED"/>
    <property type="match status" value="1"/>
</dbReference>
<dbReference type="InterPro" id="IPR007856">
    <property type="entry name" value="SapB_1"/>
</dbReference>
<gene>
    <name evidence="14" type="ORF">Cni_G02384</name>
</gene>
<feature type="domain" description="Saposin B-type" evidence="13">
    <location>
        <begin position="52"/>
        <end position="131"/>
    </location>
</feature>
<evidence type="ECO:0000256" key="12">
    <source>
        <dbReference type="SAM" id="SignalP"/>
    </source>
</evidence>
<name>A0AAQ3Q299_9LILI</name>
<protein>
    <recommendedName>
        <fullName evidence="10">Pulmonary surfactant-associated protein B</fullName>
    </recommendedName>
    <alternativeName>
        <fullName evidence="11">Pulmonary surfactant-associated proteolipid SPL(Phe)</fullName>
    </alternativeName>
</protein>
<dbReference type="PROSITE" id="PS50015">
    <property type="entry name" value="SAP_B"/>
    <property type="match status" value="2"/>
</dbReference>
<organism evidence="14 15">
    <name type="scientific">Canna indica</name>
    <name type="common">Indian-shot</name>
    <dbReference type="NCBI Taxonomy" id="4628"/>
    <lineage>
        <taxon>Eukaryota</taxon>
        <taxon>Viridiplantae</taxon>
        <taxon>Streptophyta</taxon>
        <taxon>Embryophyta</taxon>
        <taxon>Tracheophyta</taxon>
        <taxon>Spermatophyta</taxon>
        <taxon>Magnoliopsida</taxon>
        <taxon>Liliopsida</taxon>
        <taxon>Zingiberales</taxon>
        <taxon>Cannaceae</taxon>
        <taxon>Canna</taxon>
    </lineage>
</organism>
<keyword evidence="15" id="KW-1185">Reference proteome</keyword>
<evidence type="ECO:0000256" key="10">
    <source>
        <dbReference type="ARBA" id="ARBA00041094"/>
    </source>
</evidence>
<dbReference type="FunFam" id="1.10.225.10:FF:000008">
    <property type="entry name" value="Pulmonary surfactant-associated protein B"/>
    <property type="match status" value="1"/>
</dbReference>
<evidence type="ECO:0000256" key="1">
    <source>
        <dbReference type="ARBA" id="ARBA00004239"/>
    </source>
</evidence>
<sequence>MYQVAMDSRLSFLLFMLVISCISTNARSLASLDASVMGVDNEKASENNIGLNEKLCTLCEEFTSQTIYYINENQTQAQIMSTLHKACSRMHSFKKQCITMVDYYAPIFFLEVSTIKPEQFCKKVNLCEESALVNLLKRDDTCNFCHNVIEEVISKLDDPDTELEVIQILLKACNRIENYAQKCKKLVIQYGPLILANAEKFLEATDICTSIHACMKSQEANIELVLTDA</sequence>
<dbReference type="GO" id="GO:0006629">
    <property type="term" value="P:lipid metabolic process"/>
    <property type="evidence" value="ECO:0007669"/>
    <property type="project" value="InterPro"/>
</dbReference>
<evidence type="ECO:0000256" key="2">
    <source>
        <dbReference type="ARBA" id="ARBA00022525"/>
    </source>
</evidence>
<feature type="domain" description="Saposin B-type" evidence="13">
    <location>
        <begin position="138"/>
        <end position="218"/>
    </location>
</feature>
<evidence type="ECO:0000313" key="15">
    <source>
        <dbReference type="Proteomes" id="UP001327560"/>
    </source>
</evidence>
<comment type="function">
    <text evidence="9">Pulmonary surfactant-associated proteins promote alveolar stability by lowering the surface tension at the air-liquid interface in the peripheral air spaces. SP-B increases the collapse pressure of palmitic acid to nearly 70 millinewtons per meter.</text>
</comment>
<feature type="chain" id="PRO_5042850394" description="Pulmonary surfactant-associated protein B" evidence="12">
    <location>
        <begin position="29"/>
        <end position="229"/>
    </location>
</feature>
<dbReference type="SUPFAM" id="SSF47862">
    <property type="entry name" value="Saposin"/>
    <property type="match status" value="2"/>
</dbReference>
<evidence type="ECO:0000256" key="9">
    <source>
        <dbReference type="ARBA" id="ARBA00037221"/>
    </source>
</evidence>
<evidence type="ECO:0000256" key="3">
    <source>
        <dbReference type="ARBA" id="ARBA00022729"/>
    </source>
</evidence>
<keyword evidence="2" id="KW-0964">Secreted</keyword>
<comment type="subcellular location">
    <subcellularLocation>
        <location evidence="1">Secreted</location>
        <location evidence="1">Extracellular space</location>
    </subcellularLocation>
</comment>
<dbReference type="Proteomes" id="UP001327560">
    <property type="component" value="Chromosome 1"/>
</dbReference>
<keyword evidence="3 12" id="KW-0732">Signal</keyword>
<evidence type="ECO:0000256" key="7">
    <source>
        <dbReference type="ARBA" id="ARBA00023157"/>
    </source>
</evidence>
<keyword evidence="5" id="KW-0064">Aspartyl protease</keyword>
<keyword evidence="5" id="KW-0378">Hydrolase</keyword>
<dbReference type="InterPro" id="IPR008138">
    <property type="entry name" value="SapB_2"/>
</dbReference>
<evidence type="ECO:0000256" key="6">
    <source>
        <dbReference type="ARBA" id="ARBA00023145"/>
    </source>
</evidence>
<dbReference type="Pfam" id="PF03489">
    <property type="entry name" value="SapB_2"/>
    <property type="match status" value="2"/>
</dbReference>
<proteinExistence type="predicted"/>
<evidence type="ECO:0000256" key="5">
    <source>
        <dbReference type="ARBA" id="ARBA00022750"/>
    </source>
</evidence>
<evidence type="ECO:0000256" key="11">
    <source>
        <dbReference type="ARBA" id="ARBA00041785"/>
    </source>
</evidence>
<dbReference type="Gene3D" id="1.10.225.10">
    <property type="entry name" value="Saposin-like"/>
    <property type="match status" value="2"/>
</dbReference>
<dbReference type="EMBL" id="CP136890">
    <property type="protein sequence ID" value="WOK93684.1"/>
    <property type="molecule type" value="Genomic_DNA"/>
</dbReference>
<dbReference type="InterPro" id="IPR011001">
    <property type="entry name" value="Saposin-like"/>
</dbReference>